<dbReference type="EMBL" id="CYGY02000011">
    <property type="protein sequence ID" value="SIT37313.1"/>
    <property type="molecule type" value="Genomic_DNA"/>
</dbReference>
<dbReference type="Proteomes" id="UP000195569">
    <property type="component" value="Unassembled WGS sequence"/>
</dbReference>
<dbReference type="GO" id="GO:0003700">
    <property type="term" value="F:DNA-binding transcription factor activity"/>
    <property type="evidence" value="ECO:0007669"/>
    <property type="project" value="InterPro"/>
</dbReference>
<evidence type="ECO:0000256" key="2">
    <source>
        <dbReference type="ARBA" id="ARBA00023015"/>
    </source>
</evidence>
<evidence type="ECO:0000313" key="7">
    <source>
        <dbReference type="Proteomes" id="UP000195569"/>
    </source>
</evidence>
<dbReference type="CDD" id="cd08442">
    <property type="entry name" value="PBP2_YofA_SoxR_like"/>
    <property type="match status" value="1"/>
</dbReference>
<dbReference type="GO" id="GO:0000976">
    <property type="term" value="F:transcription cis-regulatory region binding"/>
    <property type="evidence" value="ECO:0007669"/>
    <property type="project" value="TreeGrafter"/>
</dbReference>
<dbReference type="RefSeq" id="WP_087733118.1">
    <property type="nucleotide sequence ID" value="NZ_CYGY02000011.1"/>
</dbReference>
<keyword evidence="4" id="KW-0804">Transcription</keyword>
<reference evidence="6" key="1">
    <citation type="submission" date="2016-12" db="EMBL/GenBank/DDBJ databases">
        <authorList>
            <person name="Moulin L."/>
        </authorList>
    </citation>
    <scope>NUCLEOTIDE SEQUENCE [LARGE SCALE GENOMIC DNA]</scope>
    <source>
        <strain evidence="6">STM 7183</strain>
    </source>
</reference>
<keyword evidence="3" id="KW-0238">DNA-binding</keyword>
<keyword evidence="7" id="KW-1185">Reference proteome</keyword>
<proteinExistence type="inferred from homology"/>
<sequence length="321" mass="35358">MELRHLRIFCAVAEHGSFTAAAEKIHNVQSNVTMRIKELEAELNQQLFIRQKNGVVLTSAGQIFLGYAQRILQLTDESRNALLDNASPRGLLRLGSMETTAAIRLPKILARYHEQYPQVQLSLMTGTTTELIKAVESHRLDGAFVGGFHQTSSLYQEEVFHEELVLVSGNEFDSLSALTNEISRQTVLVFRTGCFYRSTLEHWFYQAGIIPGQIMELGTLDGIMSCVAAGMGITLLPRSVVESHGARHSVQCHELPQEFSNVKTVFIRNKDALVTPALTAMIDLAHHQIAMDCGAQKAASENILTTGLGRIDATESGASVH</sequence>
<dbReference type="Pfam" id="PF00126">
    <property type="entry name" value="HTH_1"/>
    <property type="match status" value="1"/>
</dbReference>
<protein>
    <submittedName>
        <fullName evidence="6">HTH-type transcriptional regulator GltR</fullName>
    </submittedName>
</protein>
<dbReference type="InterPro" id="IPR036388">
    <property type="entry name" value="WH-like_DNA-bd_sf"/>
</dbReference>
<evidence type="ECO:0000256" key="4">
    <source>
        <dbReference type="ARBA" id="ARBA00023163"/>
    </source>
</evidence>
<dbReference type="Pfam" id="PF03466">
    <property type="entry name" value="LysR_substrate"/>
    <property type="match status" value="1"/>
</dbReference>
<dbReference type="InterPro" id="IPR000847">
    <property type="entry name" value="LysR_HTH_N"/>
</dbReference>
<dbReference type="AlphaFoldDB" id="A0A1N7RQD4"/>
<dbReference type="FunFam" id="1.10.10.10:FF:000001">
    <property type="entry name" value="LysR family transcriptional regulator"/>
    <property type="match status" value="1"/>
</dbReference>
<dbReference type="Gene3D" id="1.10.10.10">
    <property type="entry name" value="Winged helix-like DNA-binding domain superfamily/Winged helix DNA-binding domain"/>
    <property type="match status" value="1"/>
</dbReference>
<keyword evidence="2" id="KW-0805">Transcription regulation</keyword>
<evidence type="ECO:0000256" key="1">
    <source>
        <dbReference type="ARBA" id="ARBA00009437"/>
    </source>
</evidence>
<feature type="domain" description="HTH lysR-type" evidence="5">
    <location>
        <begin position="1"/>
        <end position="58"/>
    </location>
</feature>
<evidence type="ECO:0000313" key="6">
    <source>
        <dbReference type="EMBL" id="SIT37313.1"/>
    </source>
</evidence>
<organism evidence="6 7">
    <name type="scientific">Paraburkholderia piptadeniae</name>
    <dbReference type="NCBI Taxonomy" id="1701573"/>
    <lineage>
        <taxon>Bacteria</taxon>
        <taxon>Pseudomonadati</taxon>
        <taxon>Pseudomonadota</taxon>
        <taxon>Betaproteobacteria</taxon>
        <taxon>Burkholderiales</taxon>
        <taxon>Burkholderiaceae</taxon>
        <taxon>Paraburkholderia</taxon>
    </lineage>
</organism>
<evidence type="ECO:0000259" key="5">
    <source>
        <dbReference type="PROSITE" id="PS50931"/>
    </source>
</evidence>
<dbReference type="SUPFAM" id="SSF46785">
    <property type="entry name" value="Winged helix' DNA-binding domain"/>
    <property type="match status" value="1"/>
</dbReference>
<dbReference type="PRINTS" id="PR00039">
    <property type="entry name" value="HTHLYSR"/>
</dbReference>
<accession>A0A1N7RQD4</accession>
<dbReference type="InterPro" id="IPR036390">
    <property type="entry name" value="WH_DNA-bd_sf"/>
</dbReference>
<gene>
    <name evidence="6" type="primary">gltR</name>
    <name evidence="6" type="ORF">BN2476_110228</name>
</gene>
<dbReference type="OrthoDB" id="464481at2"/>
<dbReference type="PROSITE" id="PS50931">
    <property type="entry name" value="HTH_LYSR"/>
    <property type="match status" value="1"/>
</dbReference>
<dbReference type="InterPro" id="IPR005119">
    <property type="entry name" value="LysR_subst-bd"/>
</dbReference>
<name>A0A1N7RQD4_9BURK</name>
<evidence type="ECO:0000256" key="3">
    <source>
        <dbReference type="ARBA" id="ARBA00023125"/>
    </source>
</evidence>
<dbReference type="PANTHER" id="PTHR30126:SF40">
    <property type="entry name" value="HTH-TYPE TRANSCRIPTIONAL REGULATOR GLTR"/>
    <property type="match status" value="1"/>
</dbReference>
<dbReference type="PANTHER" id="PTHR30126">
    <property type="entry name" value="HTH-TYPE TRANSCRIPTIONAL REGULATOR"/>
    <property type="match status" value="1"/>
</dbReference>
<comment type="caution">
    <text evidence="6">The sequence shown here is derived from an EMBL/GenBank/DDBJ whole genome shotgun (WGS) entry which is preliminary data.</text>
</comment>
<dbReference type="SUPFAM" id="SSF53850">
    <property type="entry name" value="Periplasmic binding protein-like II"/>
    <property type="match status" value="1"/>
</dbReference>
<dbReference type="Gene3D" id="3.40.190.290">
    <property type="match status" value="1"/>
</dbReference>
<comment type="similarity">
    <text evidence="1">Belongs to the LysR transcriptional regulatory family.</text>
</comment>